<dbReference type="OrthoDB" id="9787654at2"/>
<keyword evidence="3" id="KW-1185">Reference proteome</keyword>
<feature type="domain" description="Amidohydrolase-related" evidence="1">
    <location>
        <begin position="12"/>
        <end position="273"/>
    </location>
</feature>
<name>A0A1Q8ZQG8_9HYPH</name>
<dbReference type="SUPFAM" id="SSF51556">
    <property type="entry name" value="Metallo-dependent hydrolases"/>
    <property type="match status" value="1"/>
</dbReference>
<keyword evidence="2" id="KW-0378">Hydrolase</keyword>
<dbReference type="Gene3D" id="3.20.20.140">
    <property type="entry name" value="Metal-dependent hydrolases"/>
    <property type="match status" value="1"/>
</dbReference>
<organism evidence="2 3">
    <name type="scientific">Rhizobium oryziradicis</name>
    <dbReference type="NCBI Taxonomy" id="1867956"/>
    <lineage>
        <taxon>Bacteria</taxon>
        <taxon>Pseudomonadati</taxon>
        <taxon>Pseudomonadota</taxon>
        <taxon>Alphaproteobacteria</taxon>
        <taxon>Hyphomicrobiales</taxon>
        <taxon>Rhizobiaceae</taxon>
        <taxon>Rhizobium/Agrobacterium group</taxon>
        <taxon>Rhizobium</taxon>
    </lineage>
</organism>
<evidence type="ECO:0000259" key="1">
    <source>
        <dbReference type="Pfam" id="PF04909"/>
    </source>
</evidence>
<gene>
    <name evidence="2" type="ORF">BJF95_07255</name>
</gene>
<dbReference type="InterPro" id="IPR006680">
    <property type="entry name" value="Amidohydro-rel"/>
</dbReference>
<evidence type="ECO:0000313" key="2">
    <source>
        <dbReference type="EMBL" id="OLP44334.1"/>
    </source>
</evidence>
<dbReference type="EMBL" id="MKIM01000027">
    <property type="protein sequence ID" value="OLP44334.1"/>
    <property type="molecule type" value="Genomic_DNA"/>
</dbReference>
<accession>A0A1Q8ZQG8</accession>
<sequence length="274" mass="30858">MIKQPLSTITGIDTHAHIFEQNLPMVQGRRYSPAYDALVEQYISHLDRNGLSGGVLVQPSFLGTDNHYMLDALKRYPKRLRGIAVVDRTISAQALDDLAQGGVVGVRLNLVGKTLDDYAEPDWQAFFQKLAERGLQLEIQRSFDDFSRFLPAMLTCGVTVVIDHFGLPAGGIDLQKPSHRLLLGMLDNAQLWVKLSASYRSALDEAQRQDAFAQLRKACGGIERFLWGSDWPHTQFEDRTDFDAQYALLRALIPDETERNRVLINNPAGLFRFV</sequence>
<dbReference type="STRING" id="1867956.BJF95_07255"/>
<dbReference type="InterPro" id="IPR032466">
    <property type="entry name" value="Metal_Hydrolase"/>
</dbReference>
<reference evidence="2 3" key="1">
    <citation type="submission" date="2016-09" db="EMBL/GenBank/DDBJ databases">
        <title>Rhizobium oryziradicis sp. nov., isolated from the root of rice.</title>
        <authorList>
            <person name="Zhao J."/>
            <person name="Zhang X."/>
        </authorList>
    </citation>
    <scope>NUCLEOTIDE SEQUENCE [LARGE SCALE GENOMIC DNA]</scope>
    <source>
        <strain evidence="2 3">N19</strain>
    </source>
</reference>
<protein>
    <submittedName>
        <fullName evidence="2">Amidohydrolase</fullName>
    </submittedName>
</protein>
<proteinExistence type="predicted"/>
<comment type="caution">
    <text evidence="2">The sequence shown here is derived from an EMBL/GenBank/DDBJ whole genome shotgun (WGS) entry which is preliminary data.</text>
</comment>
<dbReference type="InterPro" id="IPR052358">
    <property type="entry name" value="Aro_Compnd_Degr_Hydrolases"/>
</dbReference>
<dbReference type="GO" id="GO:0016787">
    <property type="term" value="F:hydrolase activity"/>
    <property type="evidence" value="ECO:0007669"/>
    <property type="project" value="UniProtKB-KW"/>
</dbReference>
<dbReference type="RefSeq" id="WP_075639841.1">
    <property type="nucleotide sequence ID" value="NZ_MKIM01000027.1"/>
</dbReference>
<dbReference type="AlphaFoldDB" id="A0A1Q8ZQG8"/>
<dbReference type="PANTHER" id="PTHR35563">
    <property type="entry name" value="BARREL METAL-DEPENDENT HYDROLASE, PUTATIVE (AFU_ORTHOLOGUE AFUA_1G16240)-RELATED"/>
    <property type="match status" value="1"/>
</dbReference>
<dbReference type="Pfam" id="PF04909">
    <property type="entry name" value="Amidohydro_2"/>
    <property type="match status" value="1"/>
</dbReference>
<dbReference type="Proteomes" id="UP000186894">
    <property type="component" value="Unassembled WGS sequence"/>
</dbReference>
<evidence type="ECO:0000313" key="3">
    <source>
        <dbReference type="Proteomes" id="UP000186894"/>
    </source>
</evidence>
<dbReference type="PANTHER" id="PTHR35563:SF2">
    <property type="entry name" value="BARREL METAL-DEPENDENT HYDROLASE, PUTATIVE (AFU_ORTHOLOGUE AFUA_1G16240)-RELATED"/>
    <property type="match status" value="1"/>
</dbReference>